<evidence type="ECO:0000259" key="8">
    <source>
        <dbReference type="Pfam" id="PF00557"/>
    </source>
</evidence>
<sequence length="309" mass="34851">MTNSQRNQISRTKQNNHEKLILLLCSPFCFYGRRIDLITLKSEHEIRGMLESGAILAGMHKAVSEVIKPGISSWEIEKVGRKYIESHGAIPAELGFEGYKYATCVSINDEVAHAIPRKNLFLREGDIVKIDTVVNYHGYFSDSCWTYAIGKVSDEKQQLMDNTLKALYLGIDQAVVGNRLGDIGYAIQRFTEDEKGYGDVRELVGHSIQPTMHEAPDVLSYGEPASGLRLRAGMTITIEPMITTDTWKIVTKQAPHDNWEYYVTADGSQCAQYEHSLVVTDDGPKILTSQDFTMDNKYLWTKESHVHND</sequence>
<dbReference type="PRINTS" id="PR00599">
    <property type="entry name" value="MAPEPTIDASE"/>
</dbReference>
<organism evidence="9 10">
    <name type="scientific">Oenococcus oeni ATCC BAA-1163</name>
    <dbReference type="NCBI Taxonomy" id="379360"/>
    <lineage>
        <taxon>Bacteria</taxon>
        <taxon>Bacillati</taxon>
        <taxon>Bacillota</taxon>
        <taxon>Bacilli</taxon>
        <taxon>Lactobacillales</taxon>
        <taxon>Lactobacillaceae</taxon>
        <taxon>Oenococcus</taxon>
    </lineage>
</organism>
<dbReference type="Gene3D" id="3.90.230.10">
    <property type="entry name" value="Creatinase/methionine aminopeptidase superfamily"/>
    <property type="match status" value="1"/>
</dbReference>
<dbReference type="NCBIfam" id="TIGR00500">
    <property type="entry name" value="met_pdase_I"/>
    <property type="match status" value="1"/>
</dbReference>
<comment type="function">
    <text evidence="1 6">Removes the N-terminal methionine from nascent proteins. The N-terminal methionine is often cleaved when the second residue in the primary sequence is small and uncharged (Met-Ala-, Cys, Gly, Pro, Ser, Thr, or Val). Requires deformylation of the N(alpha)-formylated initiator methionine before it can be hydrolyzed.</text>
</comment>
<feature type="binding site" evidence="6">
    <location>
        <position position="113"/>
    </location>
    <ligand>
        <name>substrate</name>
    </ligand>
</feature>
<dbReference type="AlphaFoldDB" id="A0NKY0"/>
<gene>
    <name evidence="9" type="primary">pepM2</name>
    <name evidence="6" type="synonym">map</name>
    <name evidence="9" type="ORF">OENOO_65050</name>
</gene>
<dbReference type="PANTHER" id="PTHR43330:SF17">
    <property type="entry name" value="METHIONINE AMINOPEPTIDASE"/>
    <property type="match status" value="1"/>
</dbReference>
<feature type="domain" description="Peptidase M24" evidence="8">
    <location>
        <begin position="48"/>
        <end position="281"/>
    </location>
</feature>
<keyword evidence="4 6" id="KW-0479">Metal-binding</keyword>
<feature type="binding site" evidence="6">
    <location>
        <position position="239"/>
    </location>
    <ligand>
        <name>a divalent metal cation</name>
        <dbReference type="ChEBI" id="CHEBI:60240"/>
        <label>2</label>
        <note>catalytic</note>
    </ligand>
</feature>
<evidence type="ECO:0000256" key="4">
    <source>
        <dbReference type="ARBA" id="ARBA00022723"/>
    </source>
</evidence>
<dbReference type="InterPro" id="IPR000994">
    <property type="entry name" value="Pept_M24"/>
</dbReference>
<keyword evidence="5 6" id="KW-0378">Hydrolase</keyword>
<comment type="similarity">
    <text evidence="6">Belongs to the peptidase M24A family. Methionine aminopeptidase type 1 subfamily.</text>
</comment>
<dbReference type="EC" id="3.4.11.18" evidence="6 7"/>
<dbReference type="GO" id="GO:0046872">
    <property type="term" value="F:metal ion binding"/>
    <property type="evidence" value="ECO:0007669"/>
    <property type="project" value="UniProtKB-UniRule"/>
</dbReference>
<comment type="cofactor">
    <cofactor evidence="6">
        <name>Co(2+)</name>
        <dbReference type="ChEBI" id="CHEBI:48828"/>
    </cofactor>
    <cofactor evidence="6">
        <name>Zn(2+)</name>
        <dbReference type="ChEBI" id="CHEBI:29105"/>
    </cofactor>
    <cofactor evidence="6">
        <name>Mn(2+)</name>
        <dbReference type="ChEBI" id="CHEBI:29035"/>
    </cofactor>
    <cofactor evidence="6">
        <name>Fe(2+)</name>
        <dbReference type="ChEBI" id="CHEBI:29033"/>
    </cofactor>
    <text evidence="6">Binds 2 divalent metal cations per subunit. Has a high-affinity and a low affinity metal-binding site. The true nature of the physiological cofactor is under debate. The enzyme is active with cobalt, zinc, manganese or divalent iron ions. Most likely, methionine aminopeptidases function as mononuclear Fe(2+)-metalloproteases under physiological conditions, and the catalytically relevant metal-binding site has been assigned to the histidine-containing high-affinity site.</text>
</comment>
<feature type="binding site" evidence="6">
    <location>
        <position position="142"/>
    </location>
    <ligand>
        <name>a divalent metal cation</name>
        <dbReference type="ChEBI" id="CHEBI:60240"/>
        <label>2</label>
        <note>catalytic</note>
    </ligand>
</feature>
<feature type="binding site" evidence="6">
    <location>
        <position position="131"/>
    </location>
    <ligand>
        <name>a divalent metal cation</name>
        <dbReference type="ChEBI" id="CHEBI:60240"/>
        <label>1</label>
    </ligand>
</feature>
<accession>A0NKY0</accession>
<dbReference type="InterPro" id="IPR001714">
    <property type="entry name" value="Pept_M24_MAP"/>
</dbReference>
<keyword evidence="3 6" id="KW-0645">Protease</keyword>
<dbReference type="PANTHER" id="PTHR43330">
    <property type="entry name" value="METHIONINE AMINOPEPTIDASE"/>
    <property type="match status" value="1"/>
</dbReference>
<feature type="binding site" evidence="6">
    <location>
        <position position="274"/>
    </location>
    <ligand>
        <name>a divalent metal cation</name>
        <dbReference type="ChEBI" id="CHEBI:60240"/>
        <label>2</label>
        <note>catalytic</note>
    </ligand>
</feature>
<dbReference type="CDD" id="cd01086">
    <property type="entry name" value="MetAP1"/>
    <property type="match status" value="1"/>
</dbReference>
<dbReference type="SUPFAM" id="SSF55920">
    <property type="entry name" value="Creatinase/aminopeptidase"/>
    <property type="match status" value="1"/>
</dbReference>
<reference evidence="9 10" key="1">
    <citation type="submission" date="2006-11" db="EMBL/GenBank/DDBJ databases">
        <authorList>
            <consortium name="Laboratoire de Microbiologie (Universite Bourgogne)"/>
            <consortium name="GENOME Express"/>
            <consortium name="UMR Oenologie Ampelologie (Universite Bordeaux 2)"/>
            <person name="Guzzo J."/>
        </authorList>
    </citation>
    <scope>NUCLEOTIDE SEQUENCE [LARGE SCALE GENOMIC DNA]</scope>
    <source>
        <strain evidence="9 10">ATCC BAA-1163</strain>
    </source>
</reference>
<comment type="caution">
    <text evidence="9">The sequence shown here is derived from an EMBL/GenBank/DDBJ whole genome shotgun (WGS) entry which is preliminary data.</text>
</comment>
<dbReference type="GO" id="GO:0070006">
    <property type="term" value="F:metalloaminopeptidase activity"/>
    <property type="evidence" value="ECO:0007669"/>
    <property type="project" value="UniProtKB-UniRule"/>
</dbReference>
<name>A0NKY0_OENOE</name>
<feature type="binding site" evidence="6">
    <location>
        <position position="142"/>
    </location>
    <ligand>
        <name>a divalent metal cation</name>
        <dbReference type="ChEBI" id="CHEBI:60240"/>
        <label>1</label>
    </ligand>
</feature>
<dbReference type="EMBL" id="AAUV01000060">
    <property type="protein sequence ID" value="EAV38848.1"/>
    <property type="molecule type" value="Genomic_DNA"/>
</dbReference>
<dbReference type="Proteomes" id="UP000003346">
    <property type="component" value="Unassembled WGS sequence"/>
</dbReference>
<comment type="subunit">
    <text evidence="6">Monomer.</text>
</comment>
<keyword evidence="2 6" id="KW-0031">Aminopeptidase</keyword>
<evidence type="ECO:0000256" key="7">
    <source>
        <dbReference type="RuleBase" id="RU003653"/>
    </source>
</evidence>
<feature type="binding site" evidence="6">
    <location>
        <position position="274"/>
    </location>
    <ligand>
        <name>a divalent metal cation</name>
        <dbReference type="ChEBI" id="CHEBI:60240"/>
        <label>1</label>
    </ligand>
</feature>
<dbReference type="InterPro" id="IPR036005">
    <property type="entry name" value="Creatinase/aminopeptidase-like"/>
</dbReference>
<dbReference type="Pfam" id="PF00557">
    <property type="entry name" value="Peptidase_M24"/>
    <property type="match status" value="1"/>
</dbReference>
<dbReference type="GO" id="GO:0004239">
    <property type="term" value="F:initiator methionyl aminopeptidase activity"/>
    <property type="evidence" value="ECO:0007669"/>
    <property type="project" value="UniProtKB-UniRule"/>
</dbReference>
<comment type="catalytic activity">
    <reaction evidence="6 7">
        <text>Release of N-terminal amino acids, preferentially methionine, from peptides and arylamides.</text>
        <dbReference type="EC" id="3.4.11.18"/>
    </reaction>
</comment>
<evidence type="ECO:0000313" key="10">
    <source>
        <dbReference type="Proteomes" id="UP000003346"/>
    </source>
</evidence>
<dbReference type="HOGENOM" id="CLU_015857_0_1_9"/>
<dbReference type="HAMAP" id="MF_01974">
    <property type="entry name" value="MetAP_1"/>
    <property type="match status" value="1"/>
</dbReference>
<dbReference type="InterPro" id="IPR002467">
    <property type="entry name" value="Pept_M24A_MAP1"/>
</dbReference>
<evidence type="ECO:0000256" key="1">
    <source>
        <dbReference type="ARBA" id="ARBA00002521"/>
    </source>
</evidence>
<evidence type="ECO:0000313" key="9">
    <source>
        <dbReference type="EMBL" id="EAV38848.1"/>
    </source>
</evidence>
<feature type="binding site" evidence="6">
    <location>
        <position position="213"/>
    </location>
    <ligand>
        <name>substrate</name>
    </ligand>
</feature>
<evidence type="ECO:0000256" key="5">
    <source>
        <dbReference type="ARBA" id="ARBA00022801"/>
    </source>
</evidence>
<proteinExistence type="inferred from homology"/>
<evidence type="ECO:0000256" key="6">
    <source>
        <dbReference type="HAMAP-Rule" id="MF_01974"/>
    </source>
</evidence>
<dbReference type="GO" id="GO:0005829">
    <property type="term" value="C:cytosol"/>
    <property type="evidence" value="ECO:0007669"/>
    <property type="project" value="TreeGrafter"/>
</dbReference>
<feature type="binding site" evidence="6">
    <location>
        <position position="206"/>
    </location>
    <ligand>
        <name>a divalent metal cation</name>
        <dbReference type="ChEBI" id="CHEBI:60240"/>
        <label>2</label>
        <note>catalytic</note>
    </ligand>
</feature>
<evidence type="ECO:0000256" key="2">
    <source>
        <dbReference type="ARBA" id="ARBA00022438"/>
    </source>
</evidence>
<dbReference type="GO" id="GO:0006508">
    <property type="term" value="P:proteolysis"/>
    <property type="evidence" value="ECO:0007669"/>
    <property type="project" value="UniProtKB-KW"/>
</dbReference>
<protein>
    <recommendedName>
        <fullName evidence="6 7">Methionine aminopeptidase</fullName>
        <shortName evidence="6">MAP</shortName>
        <shortName evidence="6">MetAP</shortName>
        <ecNumber evidence="6 7">3.4.11.18</ecNumber>
    </recommendedName>
    <alternativeName>
        <fullName evidence="6">Peptidase M</fullName>
    </alternativeName>
</protein>
<evidence type="ECO:0000256" key="3">
    <source>
        <dbReference type="ARBA" id="ARBA00022670"/>
    </source>
</evidence>